<evidence type="ECO:0000256" key="2">
    <source>
        <dbReference type="ARBA" id="ARBA00022679"/>
    </source>
</evidence>
<dbReference type="GO" id="GO:0043565">
    <property type="term" value="F:sequence-specific DNA binding"/>
    <property type="evidence" value="ECO:0007669"/>
    <property type="project" value="TreeGrafter"/>
</dbReference>
<name>F0SAT9_PSESL</name>
<evidence type="ECO:0000313" key="5">
    <source>
        <dbReference type="Proteomes" id="UP000000310"/>
    </source>
</evidence>
<dbReference type="eggNOG" id="COG0338">
    <property type="taxonomic scope" value="Bacteria"/>
</dbReference>
<dbReference type="GO" id="GO:0009307">
    <property type="term" value="P:DNA restriction-modification system"/>
    <property type="evidence" value="ECO:0007669"/>
    <property type="project" value="InterPro"/>
</dbReference>
<dbReference type="InterPro" id="IPR012327">
    <property type="entry name" value="MeTrfase_D12"/>
</dbReference>
<dbReference type="Proteomes" id="UP000000310">
    <property type="component" value="Chromosome"/>
</dbReference>
<dbReference type="Gene3D" id="3.40.50.150">
    <property type="entry name" value="Vaccinia Virus protein VP39"/>
    <property type="match status" value="2"/>
</dbReference>
<dbReference type="AlphaFoldDB" id="F0SAT9"/>
<dbReference type="SUPFAM" id="SSF53335">
    <property type="entry name" value="S-adenosyl-L-methionine-dependent methyltransferases"/>
    <property type="match status" value="1"/>
</dbReference>
<organism evidence="4 5">
    <name type="scientific">Pseudopedobacter saltans (strain ATCC 51119 / DSM 12145 / JCM 21818 / CCUG 39354 / LMG 10337 / NBRC 100064 / NCIMB 13643)</name>
    <name type="common">Pedobacter saltans</name>
    <dbReference type="NCBI Taxonomy" id="762903"/>
    <lineage>
        <taxon>Bacteria</taxon>
        <taxon>Pseudomonadati</taxon>
        <taxon>Bacteroidota</taxon>
        <taxon>Sphingobacteriia</taxon>
        <taxon>Sphingobacteriales</taxon>
        <taxon>Sphingobacteriaceae</taxon>
        <taxon>Pseudopedobacter</taxon>
    </lineage>
</organism>
<accession>F0SAT9</accession>
<proteinExistence type="predicted"/>
<gene>
    <name evidence="4" type="ordered locus">Pedsa_0962</name>
</gene>
<evidence type="ECO:0000256" key="3">
    <source>
        <dbReference type="ARBA" id="ARBA00022691"/>
    </source>
</evidence>
<reference evidence="4 5" key="1">
    <citation type="journal article" date="2011" name="Stand. Genomic Sci.">
        <title>Complete genome sequence of the gliding, heparinolytic Pedobacter saltans type strain (113).</title>
        <authorList>
            <person name="Liolios K."/>
            <person name="Sikorski J."/>
            <person name="Lu M."/>
            <person name="Nolan M."/>
            <person name="Lapidus A."/>
            <person name="Lucas S."/>
            <person name="Hammon N."/>
            <person name="Deshpande S."/>
            <person name="Cheng J.F."/>
            <person name="Tapia R."/>
            <person name="Han C."/>
            <person name="Goodwin L."/>
            <person name="Pitluck S."/>
            <person name="Huntemann M."/>
            <person name="Ivanova N."/>
            <person name="Pagani I."/>
            <person name="Mavromatis K."/>
            <person name="Ovchinikova G."/>
            <person name="Pati A."/>
            <person name="Chen A."/>
            <person name="Palaniappan K."/>
            <person name="Land M."/>
            <person name="Hauser L."/>
            <person name="Brambilla E.M."/>
            <person name="Kotsyurbenko O."/>
            <person name="Rohde M."/>
            <person name="Tindall B.J."/>
            <person name="Abt B."/>
            <person name="Goker M."/>
            <person name="Detter J.C."/>
            <person name="Woyke T."/>
            <person name="Bristow J."/>
            <person name="Eisen J.A."/>
            <person name="Markowitz V."/>
            <person name="Hugenholtz P."/>
            <person name="Klenk H.P."/>
            <person name="Kyrpides N.C."/>
        </authorList>
    </citation>
    <scope>NUCLEOTIDE SEQUENCE [LARGE SCALE GENOMIC DNA]</scope>
    <source>
        <strain evidence="5">ATCC 51119 / DSM 12145 / JCM 21818 / LMG 10337 / NBRC 100064 / NCIMB 13643</strain>
    </source>
</reference>
<protein>
    <submittedName>
        <fullName evidence="4">D12 class N6 adenine-specific DNA methyltransferase</fullName>
    </submittedName>
</protein>
<dbReference type="InterPro" id="IPR029063">
    <property type="entry name" value="SAM-dependent_MTases_sf"/>
</dbReference>
<dbReference type="STRING" id="762903.Pedsa_0962"/>
<keyword evidence="3" id="KW-0949">S-adenosyl-L-methionine</keyword>
<dbReference type="GO" id="GO:0032259">
    <property type="term" value="P:methylation"/>
    <property type="evidence" value="ECO:0007669"/>
    <property type="project" value="UniProtKB-KW"/>
</dbReference>
<keyword evidence="1 4" id="KW-0489">Methyltransferase</keyword>
<dbReference type="PANTHER" id="PTHR30481">
    <property type="entry name" value="DNA ADENINE METHYLASE"/>
    <property type="match status" value="1"/>
</dbReference>
<sequence>MILTRLGNKKRHAADIYKYFMPHKMRIELFFGAGGAFFNMPRPRYAVLNDFDDEVFNLYTVLKNSRTALECELKQMPVSTTLLKFWKENKEIDPVTKACRFLLLSNFTYLGKGDTLRIGISNVKQNILNNISSTLERLGDYQITNYDFRQVINKINFSEGLLVKEDCFCYLDPVYLDTEHFYNVPNWSVSDTIDCLDLMLNCGINCAMSEFNHDTVLKEAEKRNLFIVPIGERRNIKNRRIEILILNYKPQNQLF</sequence>
<dbReference type="KEGG" id="psn:Pedsa_0962"/>
<dbReference type="RefSeq" id="WP_013632034.1">
    <property type="nucleotide sequence ID" value="NC_015177.1"/>
</dbReference>
<dbReference type="Pfam" id="PF02086">
    <property type="entry name" value="MethyltransfD12"/>
    <property type="match status" value="1"/>
</dbReference>
<evidence type="ECO:0000256" key="1">
    <source>
        <dbReference type="ARBA" id="ARBA00022603"/>
    </source>
</evidence>
<dbReference type="OrthoDB" id="9805629at2"/>
<dbReference type="GO" id="GO:1904047">
    <property type="term" value="F:S-adenosyl-L-methionine binding"/>
    <property type="evidence" value="ECO:0007669"/>
    <property type="project" value="TreeGrafter"/>
</dbReference>
<keyword evidence="5" id="KW-1185">Reference proteome</keyword>
<reference evidence="5" key="2">
    <citation type="submission" date="2011-02" db="EMBL/GenBank/DDBJ databases">
        <title>The complete genome of Pedobacter saltans DSM 12145.</title>
        <authorList>
            <consortium name="US DOE Joint Genome Institute (JGI-PGF)"/>
            <person name="Lucas S."/>
            <person name="Copeland A."/>
            <person name="Lapidus A."/>
            <person name="Bruce D."/>
            <person name="Goodwin L."/>
            <person name="Pitluck S."/>
            <person name="Kyrpides N."/>
            <person name="Mavromatis K."/>
            <person name="Pagani I."/>
            <person name="Ivanova N."/>
            <person name="Ovchinnikova G."/>
            <person name="Lu M."/>
            <person name="Detter J.C."/>
            <person name="Han C."/>
            <person name="Land M."/>
            <person name="Hauser L."/>
            <person name="Markowitz V."/>
            <person name="Cheng J.-F."/>
            <person name="Hugenholtz P."/>
            <person name="Woyke T."/>
            <person name="Wu D."/>
            <person name="Tindall B."/>
            <person name="Pomrenke H.G."/>
            <person name="Brambilla E."/>
            <person name="Klenk H.-P."/>
            <person name="Eisen J.A."/>
        </authorList>
    </citation>
    <scope>NUCLEOTIDE SEQUENCE [LARGE SCALE GENOMIC DNA]</scope>
    <source>
        <strain evidence="5">ATCC 51119 / DSM 12145 / JCM 21818 / LMG 10337 / NBRC 100064 / NCIMB 13643</strain>
    </source>
</reference>
<keyword evidence="2" id="KW-0808">Transferase</keyword>
<dbReference type="HOGENOM" id="CLU_089226_0_0_10"/>
<dbReference type="EMBL" id="CP002545">
    <property type="protein sequence ID" value="ADY51534.1"/>
    <property type="molecule type" value="Genomic_DNA"/>
</dbReference>
<evidence type="ECO:0000313" key="4">
    <source>
        <dbReference type="EMBL" id="ADY51534.1"/>
    </source>
</evidence>
<dbReference type="GO" id="GO:0009007">
    <property type="term" value="F:site-specific DNA-methyltransferase (adenine-specific) activity"/>
    <property type="evidence" value="ECO:0007669"/>
    <property type="project" value="UniProtKB-EC"/>
</dbReference>
<dbReference type="GO" id="GO:0006298">
    <property type="term" value="P:mismatch repair"/>
    <property type="evidence" value="ECO:0007669"/>
    <property type="project" value="TreeGrafter"/>
</dbReference>